<dbReference type="eggNOG" id="KOG3762">
    <property type="taxonomic scope" value="Eukaryota"/>
</dbReference>
<evidence type="ECO:0000313" key="6">
    <source>
        <dbReference type="WBParaSite" id="SRAE_2000269900.1"/>
    </source>
</evidence>
<reference evidence="6" key="2">
    <citation type="submission" date="2020-12" db="UniProtKB">
        <authorList>
            <consortium name="WormBaseParasite"/>
        </authorList>
    </citation>
    <scope>IDENTIFICATION</scope>
</reference>
<dbReference type="Gene3D" id="1.20.900.10">
    <property type="entry name" value="Dbl homology (DH) domain"/>
    <property type="match status" value="1"/>
</dbReference>
<evidence type="ECO:0000256" key="1">
    <source>
        <dbReference type="ARBA" id="ARBA00022658"/>
    </source>
</evidence>
<dbReference type="InterPro" id="IPR035899">
    <property type="entry name" value="DBL_dom_sf"/>
</dbReference>
<dbReference type="GO" id="GO:0005085">
    <property type="term" value="F:guanyl-nucleotide exchange factor activity"/>
    <property type="evidence" value="ECO:0007669"/>
    <property type="project" value="UniProtKB-KW"/>
</dbReference>
<dbReference type="eggNOG" id="KOG3522">
    <property type="taxonomic scope" value="Eukaryota"/>
</dbReference>
<dbReference type="CDD" id="cd00160">
    <property type="entry name" value="RhoGEF"/>
    <property type="match status" value="1"/>
</dbReference>
<evidence type="ECO:0000256" key="2">
    <source>
        <dbReference type="SAM" id="MobiDB-lite"/>
    </source>
</evidence>
<dbReference type="InterPro" id="IPR001331">
    <property type="entry name" value="GDS_CDC24_CS"/>
</dbReference>
<dbReference type="Pfam" id="PF00621">
    <property type="entry name" value="RhoGEF"/>
    <property type="match status" value="1"/>
</dbReference>
<feature type="region of interest" description="Disordered" evidence="2">
    <location>
        <begin position="61"/>
        <end position="88"/>
    </location>
</feature>
<dbReference type="Proteomes" id="UP000035682">
    <property type="component" value="Unplaced"/>
</dbReference>
<feature type="region of interest" description="Disordered" evidence="2">
    <location>
        <begin position="1"/>
        <end position="22"/>
    </location>
</feature>
<feature type="region of interest" description="Disordered" evidence="2">
    <location>
        <begin position="265"/>
        <end position="291"/>
    </location>
</feature>
<feature type="compositionally biased region" description="Low complexity" evidence="2">
    <location>
        <begin position="267"/>
        <end position="286"/>
    </location>
</feature>
<dbReference type="WormBase" id="SRAE_2000269900">
    <property type="protein sequence ID" value="SRP06337"/>
    <property type="gene ID" value="WBGene00262910"/>
</dbReference>
<dbReference type="PANTHER" id="PTHR12877">
    <property type="entry name" value="RHO GUANINE NUCLEOTIDE EXCHANGE FACTOR"/>
    <property type="match status" value="1"/>
</dbReference>
<dbReference type="SUPFAM" id="SSF50998">
    <property type="entry name" value="Quinoprotein alcohol dehydrogenase-like"/>
    <property type="match status" value="1"/>
</dbReference>
<sequence>MLRKNIFNGNDADDSDSDSSNELNQHYRIKPSLKRSSTASPGCRNRQKYYYRRRSDVPNVSNSYNYLTGKKNLGRKSSIERSNRSLHKNKCNLRKTNSEPSVEQVENNQINLIKNLLDSLSIPIVRHQSTSAHDIWMTPRQSLVPDDFMSVTEDEYINTEIKELREAAESIQYLQRSLKIPLSRTSDIPLENQETFDDNISVDSSKKFYKDNSLNLPTSTTSITTTHYGLHPRGVMQYLPSVKTNNLSPRMDTYRFNRSGAKFSIDSSSTDTSSNNGTSSRTNSNNKISLDSRNQSIVSDGFIKFENDSASYNYAPRELTENNNSSISLPTFKNNDETFFNPSNIKIFRTNEEGEMFQSAHTECGELYDSDKGANSIASVSRFSDLLKSFKNKDLLKDGTLDDDINEDWDNSSMKFNSNSSYDITSLLPPLNKISMYGSQTLHPNLLQLPTISTSHSTPKLDQTLLQADKILWKKRSRASLRRHQDVRMLAIRELFETEKSYVESLDYIIQKFMRPLKQPLEGTVIDNETIDKIFYKIPEILAHHQVLLAALYSRIKCASNGDYIIADVLMAHFKKVSMIETYIAFVDNFKAAKQAIHDARQKPSFDKFYRNFCKKNHSKLDLDSILILPIQKIPRYELLLKQIIKHTSVEHFEYEKLMLVKHYVHELALKINKQKEENDYDTQNLLRYDLVALSTPNSDIKKGRCIFMMSDQMIIASFKSKTNNNCCVQQYGKNMKKFFNTQHSNFLNDNKFKLLMKISLNDVDVCKDTLTLVNDVKKELKIVQEDCSILNKMIDLSKLLECHSRKELSLLIEECYLDKLKQQKNLEERMQIDKDLISVDLQILTFNGIEKLNIQFGNADKRAAWEKNLIESKKALLNDVNVNLEPPEFVTLLPLKLRNGLDLSVGTPTFEISIEGASNLWIASTDKFSGQITTININGEPTIESSAFIGNSTIVSIIAVPAPKLRSNKKNRRISLSHSFENPTTTSNDRSELLMDSSSSESELYDSEPTSMSIVAQQSTIWIGNEDGEIFVFNYNDNIKNKSKEKIIKLQIPIVTMVYVEDNIFVSCSSKYQNQFIFFERKRDMTWDLQKRNILKDICSSRIDCMIAVAKRLCFTSENYIYLLLNGNVKKVEKKTRIGCNSDETVSCMSIQGSNLFLGMTKSPNVKLLNAFTFELITEFSISPVVNKTLSVVENIIRQHKMGCLKITAMTCAKGQLFIGTSAGIILSTNVNFSKNNFIPNFNVCNIGHSGNCNFLICINTSTFDLLKFPTKSRRLSLNASLLEQMEDIYLVSGGKGVDSTYCNSNITGNPNDIIIKLYNFTNGNRSSQLINNVEDLDGINHLLFWKI</sequence>
<dbReference type="CTD" id="36380403"/>
<reference evidence="4 5" key="1">
    <citation type="submission" date="2014-09" db="EMBL/GenBank/DDBJ databases">
        <authorList>
            <person name="Martin A.A."/>
        </authorList>
    </citation>
    <scope>NUCLEOTIDE SEQUENCE</scope>
    <source>
        <strain evidence="5">ED321</strain>
        <strain evidence="4">ED321 Heterogonic</strain>
    </source>
</reference>
<evidence type="ECO:0000259" key="3">
    <source>
        <dbReference type="PROSITE" id="PS50010"/>
    </source>
</evidence>
<name>A0A090LIS4_STRRB</name>
<dbReference type="STRING" id="34506.A0A090LIS4"/>
<feature type="domain" description="DH" evidence="3">
    <location>
        <begin position="487"/>
        <end position="675"/>
    </location>
</feature>
<dbReference type="SMART" id="SM00325">
    <property type="entry name" value="RhoGEF"/>
    <property type="match status" value="1"/>
</dbReference>
<protein>
    <submittedName>
        <fullName evidence="4 6">Rho guanine nucleotide exchange factor 17</fullName>
    </submittedName>
</protein>
<dbReference type="PROSITE" id="PS00741">
    <property type="entry name" value="DH_1"/>
    <property type="match status" value="1"/>
</dbReference>
<accession>A0A090LIS4</accession>
<organism evidence="4">
    <name type="scientific">Strongyloides ratti</name>
    <name type="common">Parasitic roundworm</name>
    <dbReference type="NCBI Taxonomy" id="34506"/>
    <lineage>
        <taxon>Eukaryota</taxon>
        <taxon>Metazoa</taxon>
        <taxon>Ecdysozoa</taxon>
        <taxon>Nematoda</taxon>
        <taxon>Chromadorea</taxon>
        <taxon>Rhabditida</taxon>
        <taxon>Tylenchina</taxon>
        <taxon>Panagrolaimomorpha</taxon>
        <taxon>Strongyloidoidea</taxon>
        <taxon>Strongyloididae</taxon>
        <taxon>Strongyloides</taxon>
    </lineage>
</organism>
<evidence type="ECO:0000313" key="4">
    <source>
        <dbReference type="EMBL" id="CEF68038.1"/>
    </source>
</evidence>
<dbReference type="Pfam" id="PF19056">
    <property type="entry name" value="WD40_2"/>
    <property type="match status" value="1"/>
</dbReference>
<dbReference type="Gene3D" id="2.130.10.10">
    <property type="entry name" value="YVTN repeat-like/Quinoprotein amine dehydrogenase"/>
    <property type="match status" value="1"/>
</dbReference>
<dbReference type="GO" id="GO:0030036">
    <property type="term" value="P:actin cytoskeleton organization"/>
    <property type="evidence" value="ECO:0007669"/>
    <property type="project" value="TreeGrafter"/>
</dbReference>
<dbReference type="RefSeq" id="XP_024507238.1">
    <property type="nucleotide sequence ID" value="XM_024653797.1"/>
</dbReference>
<gene>
    <name evidence="4 6 7" type="ORF">SRAE_2000269900</name>
</gene>
<dbReference type="InterPro" id="IPR011047">
    <property type="entry name" value="Quinoprotein_ADH-like_sf"/>
</dbReference>
<dbReference type="GeneID" id="36380403"/>
<evidence type="ECO:0000313" key="5">
    <source>
        <dbReference type="Proteomes" id="UP000035682"/>
    </source>
</evidence>
<dbReference type="InterPro" id="IPR039919">
    <property type="entry name" value="ARHGEF10/ARHGEF17"/>
</dbReference>
<dbReference type="SUPFAM" id="SSF48065">
    <property type="entry name" value="DBL homology domain (DH-domain)"/>
    <property type="match status" value="1"/>
</dbReference>
<keyword evidence="5" id="KW-1185">Reference proteome</keyword>
<evidence type="ECO:0000313" key="7">
    <source>
        <dbReference type="WormBase" id="SRAE_2000269900"/>
    </source>
</evidence>
<proteinExistence type="predicted"/>
<dbReference type="EMBL" id="LN609529">
    <property type="protein sequence ID" value="CEF68038.1"/>
    <property type="molecule type" value="Genomic_DNA"/>
</dbReference>
<dbReference type="WBParaSite" id="SRAE_2000269900.1">
    <property type="protein sequence ID" value="SRAE_2000269900.1"/>
    <property type="gene ID" value="WBGene00262910"/>
</dbReference>
<dbReference type="GO" id="GO:0006979">
    <property type="term" value="P:response to oxidative stress"/>
    <property type="evidence" value="ECO:0007669"/>
    <property type="project" value="EnsemblMetazoa"/>
</dbReference>
<dbReference type="PROSITE" id="PS50010">
    <property type="entry name" value="DH_2"/>
    <property type="match status" value="1"/>
</dbReference>
<keyword evidence="1" id="KW-0344">Guanine-nucleotide releasing factor</keyword>
<dbReference type="InterPro" id="IPR015943">
    <property type="entry name" value="WD40/YVTN_repeat-like_dom_sf"/>
</dbReference>
<dbReference type="GO" id="GO:0035556">
    <property type="term" value="P:intracellular signal transduction"/>
    <property type="evidence" value="ECO:0007669"/>
    <property type="project" value="InterPro"/>
</dbReference>
<dbReference type="PANTHER" id="PTHR12877:SF15">
    <property type="entry name" value="RHO GUANINE NUCLEOTIDE EXCHANGE FACTOR 17"/>
    <property type="match status" value="1"/>
</dbReference>
<dbReference type="OrthoDB" id="4066896at2759"/>
<dbReference type="InterPro" id="IPR000219">
    <property type="entry name" value="DH_dom"/>
</dbReference>